<accession>A0A3N4MBA1</accession>
<reference evidence="2 3" key="1">
    <citation type="journal article" date="2018" name="Nat. Ecol. Evol.">
        <title>Pezizomycetes genomes reveal the molecular basis of ectomycorrhizal truffle lifestyle.</title>
        <authorList>
            <person name="Murat C."/>
            <person name="Payen T."/>
            <person name="Noel B."/>
            <person name="Kuo A."/>
            <person name="Morin E."/>
            <person name="Chen J."/>
            <person name="Kohler A."/>
            <person name="Krizsan K."/>
            <person name="Balestrini R."/>
            <person name="Da Silva C."/>
            <person name="Montanini B."/>
            <person name="Hainaut M."/>
            <person name="Levati E."/>
            <person name="Barry K.W."/>
            <person name="Belfiori B."/>
            <person name="Cichocki N."/>
            <person name="Clum A."/>
            <person name="Dockter R.B."/>
            <person name="Fauchery L."/>
            <person name="Guy J."/>
            <person name="Iotti M."/>
            <person name="Le Tacon F."/>
            <person name="Lindquist E.A."/>
            <person name="Lipzen A."/>
            <person name="Malagnac F."/>
            <person name="Mello A."/>
            <person name="Molinier V."/>
            <person name="Miyauchi S."/>
            <person name="Poulain J."/>
            <person name="Riccioni C."/>
            <person name="Rubini A."/>
            <person name="Sitrit Y."/>
            <person name="Splivallo R."/>
            <person name="Traeger S."/>
            <person name="Wang M."/>
            <person name="Zifcakova L."/>
            <person name="Wipf D."/>
            <person name="Zambonelli A."/>
            <person name="Paolocci F."/>
            <person name="Nowrousian M."/>
            <person name="Ottonello S."/>
            <person name="Baldrian P."/>
            <person name="Spatafora J.W."/>
            <person name="Henrissat B."/>
            <person name="Nagy L.G."/>
            <person name="Aury J.M."/>
            <person name="Wincker P."/>
            <person name="Grigoriev I.V."/>
            <person name="Bonfante P."/>
            <person name="Martin F.M."/>
        </authorList>
    </citation>
    <scope>NUCLEOTIDE SEQUENCE [LARGE SCALE GENOMIC DNA]</scope>
    <source>
        <strain evidence="2 3">ATCC MYA-4762</strain>
    </source>
</reference>
<gene>
    <name evidence="2" type="ORF">L211DRAFT_873079</name>
</gene>
<keyword evidence="1" id="KW-0812">Transmembrane</keyword>
<evidence type="ECO:0000313" key="2">
    <source>
        <dbReference type="EMBL" id="RPB29642.1"/>
    </source>
</evidence>
<dbReference type="AlphaFoldDB" id="A0A3N4MBA1"/>
<evidence type="ECO:0000256" key="1">
    <source>
        <dbReference type="SAM" id="Phobius"/>
    </source>
</evidence>
<dbReference type="Proteomes" id="UP000267821">
    <property type="component" value="Unassembled WGS sequence"/>
</dbReference>
<keyword evidence="3" id="KW-1185">Reference proteome</keyword>
<dbReference type="EMBL" id="ML121527">
    <property type="protein sequence ID" value="RPB29642.1"/>
    <property type="molecule type" value="Genomic_DNA"/>
</dbReference>
<dbReference type="InParanoid" id="A0A3N4MBA1"/>
<feature type="transmembrane region" description="Helical" evidence="1">
    <location>
        <begin position="15"/>
        <end position="40"/>
    </location>
</feature>
<name>A0A3N4MBA1_9PEZI</name>
<protein>
    <submittedName>
        <fullName evidence="2">Uncharacterized protein</fullName>
    </submittedName>
</protein>
<evidence type="ECO:0000313" key="3">
    <source>
        <dbReference type="Proteomes" id="UP000267821"/>
    </source>
</evidence>
<proteinExistence type="predicted"/>
<keyword evidence="1" id="KW-1133">Transmembrane helix</keyword>
<sequence length="53" mass="6079">MILVHWSWVQFLACYFFPFCFVFGALIFLGFVAISGLYGLSHLLIHQLSNTPL</sequence>
<keyword evidence="1" id="KW-0472">Membrane</keyword>
<organism evidence="2 3">
    <name type="scientific">Terfezia boudieri ATCC MYA-4762</name>
    <dbReference type="NCBI Taxonomy" id="1051890"/>
    <lineage>
        <taxon>Eukaryota</taxon>
        <taxon>Fungi</taxon>
        <taxon>Dikarya</taxon>
        <taxon>Ascomycota</taxon>
        <taxon>Pezizomycotina</taxon>
        <taxon>Pezizomycetes</taxon>
        <taxon>Pezizales</taxon>
        <taxon>Pezizaceae</taxon>
        <taxon>Terfezia</taxon>
    </lineage>
</organism>